<dbReference type="CDD" id="cd00754">
    <property type="entry name" value="Ubl_MoaD"/>
    <property type="match status" value="1"/>
</dbReference>
<dbReference type="InterPro" id="IPR012675">
    <property type="entry name" value="Beta-grasp_dom_sf"/>
</dbReference>
<proteinExistence type="predicted"/>
<comment type="caution">
    <text evidence="1">The sequence shown here is derived from an EMBL/GenBank/DDBJ whole genome shotgun (WGS) entry which is preliminary data.</text>
</comment>
<dbReference type="NCBIfam" id="TIGR01687">
    <property type="entry name" value="moaD_arch"/>
    <property type="match status" value="1"/>
</dbReference>
<evidence type="ECO:0000313" key="1">
    <source>
        <dbReference type="EMBL" id="NMF94487.1"/>
    </source>
</evidence>
<keyword evidence="2" id="KW-1185">Reference proteome</keyword>
<dbReference type="SUPFAM" id="SSF54285">
    <property type="entry name" value="MoaD/ThiS"/>
    <property type="match status" value="1"/>
</dbReference>
<dbReference type="RefSeq" id="WP_169199709.1">
    <property type="nucleotide sequence ID" value="NZ_WTVH02000010.1"/>
</dbReference>
<dbReference type="Pfam" id="PF02597">
    <property type="entry name" value="ThiS"/>
    <property type="match status" value="1"/>
</dbReference>
<dbReference type="Proteomes" id="UP000601990">
    <property type="component" value="Unassembled WGS sequence"/>
</dbReference>
<organism evidence="1 2">
    <name type="scientific">Aromatoleum buckelii</name>
    <dbReference type="NCBI Taxonomy" id="200254"/>
    <lineage>
        <taxon>Bacteria</taxon>
        <taxon>Pseudomonadati</taxon>
        <taxon>Pseudomonadota</taxon>
        <taxon>Betaproteobacteria</taxon>
        <taxon>Rhodocyclales</taxon>
        <taxon>Rhodocyclaceae</taxon>
        <taxon>Aromatoleum</taxon>
    </lineage>
</organism>
<dbReference type="Gene3D" id="3.10.20.30">
    <property type="match status" value="1"/>
</dbReference>
<gene>
    <name evidence="1" type="ORF">GO608_14250</name>
</gene>
<protein>
    <submittedName>
        <fullName evidence="1">MoaD family protein</fullName>
    </submittedName>
</protein>
<dbReference type="EMBL" id="WTVH01000030">
    <property type="protein sequence ID" value="NMF94487.1"/>
    <property type="molecule type" value="Genomic_DNA"/>
</dbReference>
<dbReference type="InterPro" id="IPR016155">
    <property type="entry name" value="Mopterin_synth/thiamin_S_b"/>
</dbReference>
<accession>A0ABX1N5D2</accession>
<reference evidence="1" key="1">
    <citation type="submission" date="2019-12" db="EMBL/GenBank/DDBJ databases">
        <title>Comparative genomics gives insights into the taxonomy of the Azoarcus-Aromatoleum group and reveals separate origins of nif in the plant-associated Azoarcus and non-plant-associated Aromatoleum sub-groups.</title>
        <authorList>
            <person name="Lafos M."/>
            <person name="Maluk M."/>
            <person name="Batista M."/>
            <person name="Junghare M."/>
            <person name="Carmona M."/>
            <person name="Faoro H."/>
            <person name="Cruz L.M."/>
            <person name="Battistoni F."/>
            <person name="De Souza E."/>
            <person name="Pedrosa F."/>
            <person name="Chen W.-M."/>
            <person name="Poole P.S."/>
            <person name="Dixon R.A."/>
            <person name="James E.K."/>
        </authorList>
    </citation>
    <scope>NUCLEOTIDE SEQUENCE</scope>
    <source>
        <strain evidence="1">U120</strain>
    </source>
</reference>
<name>A0ABX1N5D2_9RHOO</name>
<evidence type="ECO:0000313" key="2">
    <source>
        <dbReference type="Proteomes" id="UP000601990"/>
    </source>
</evidence>
<sequence>MKLKYYAWLRDSLGRESEEIVLPPEIKTVGMLLDWLPSQGERYKRAFEYIDVVLVSVNSHYADRNHPVRDEDEVILAPPIAGG</sequence>
<dbReference type="InterPro" id="IPR010038">
    <property type="entry name" value="MoaD_arc-typ"/>
</dbReference>
<dbReference type="InterPro" id="IPR003749">
    <property type="entry name" value="ThiS/MoaD-like"/>
</dbReference>